<dbReference type="PATRIC" id="fig|657319.3.peg.2090"/>
<evidence type="ECO:0008006" key="3">
    <source>
        <dbReference type="Google" id="ProtNLM"/>
    </source>
</evidence>
<dbReference type="NCBIfam" id="TIGR04223">
    <property type="entry name" value="quorum_AgrD"/>
    <property type="match status" value="1"/>
</dbReference>
<reference evidence="1 2" key="2">
    <citation type="submission" date="2010-03" db="EMBL/GenBank/DDBJ databases">
        <authorList>
            <person name="Pajon A."/>
        </authorList>
    </citation>
    <scope>NUCLEOTIDE SEQUENCE [LARGE SCALE GENOMIC DNA]</scope>
    <source>
        <strain evidence="1 2">70/3</strain>
    </source>
</reference>
<name>D4JUT7_9FIRM</name>
<proteinExistence type="predicted"/>
<dbReference type="EMBL" id="FP929044">
    <property type="protein sequence ID" value="CBK96856.1"/>
    <property type="molecule type" value="Genomic_DNA"/>
</dbReference>
<protein>
    <recommendedName>
        <fullName evidence="3">Cyclic lactone autoinducer peptide</fullName>
    </recommendedName>
</protein>
<dbReference type="AlphaFoldDB" id="D4JUT7"/>
<organism evidence="1 2">
    <name type="scientific">[Eubacterium] siraeum 70/3</name>
    <dbReference type="NCBI Taxonomy" id="657319"/>
    <lineage>
        <taxon>Bacteria</taxon>
        <taxon>Bacillati</taxon>
        <taxon>Bacillota</taxon>
        <taxon>Clostridia</taxon>
        <taxon>Eubacteriales</taxon>
        <taxon>Oscillospiraceae</taxon>
        <taxon>Oscillospiraceae incertae sedis</taxon>
    </lineage>
</organism>
<evidence type="ECO:0000313" key="1">
    <source>
        <dbReference type="EMBL" id="CBK96856.1"/>
    </source>
</evidence>
<accession>D4JUT7</accession>
<dbReference type="HOGENOM" id="CLU_3216457_0_0_9"/>
<dbReference type="BioCyc" id="ESIR657319:G136K-1505-MONOMER"/>
<reference evidence="1 2" key="1">
    <citation type="submission" date="2010-03" db="EMBL/GenBank/DDBJ databases">
        <title>The genome sequence of Eubacterium siraeum 70/3.</title>
        <authorList>
            <consortium name="metaHIT consortium -- http://www.metahit.eu/"/>
            <person name="Pajon A."/>
            <person name="Turner K."/>
            <person name="Parkhill J."/>
            <person name="Duncan S."/>
            <person name="Flint H."/>
        </authorList>
    </citation>
    <scope>NUCLEOTIDE SEQUENCE [LARGE SCALE GENOMIC DNA]</scope>
    <source>
        <strain evidence="1 2">70/3</strain>
    </source>
</reference>
<dbReference type="KEGG" id="esu:EUS_17790"/>
<gene>
    <name evidence="1" type="ORF">EUS_17790</name>
</gene>
<evidence type="ECO:0000313" key="2">
    <source>
        <dbReference type="Proteomes" id="UP000008803"/>
    </source>
</evidence>
<sequence>MKKTALAKVLSKIGTTAAKKAAGSASQFGYHQAKEPTNLKKISK</sequence>
<dbReference type="InterPro" id="IPR009229">
    <property type="entry name" value="AgrD"/>
</dbReference>
<dbReference type="Proteomes" id="UP000008803">
    <property type="component" value="Chromosome"/>
</dbReference>